<organism evidence="1 2">
    <name type="scientific">Acidovorax kalamii</name>
    <dbReference type="NCBI Taxonomy" id="2004485"/>
    <lineage>
        <taxon>Bacteria</taxon>
        <taxon>Pseudomonadati</taxon>
        <taxon>Pseudomonadota</taxon>
        <taxon>Betaproteobacteria</taxon>
        <taxon>Burkholderiales</taxon>
        <taxon>Comamonadaceae</taxon>
        <taxon>Acidovorax</taxon>
    </lineage>
</organism>
<gene>
    <name evidence="1" type="ORF">CBY09_08315</name>
</gene>
<evidence type="ECO:0000313" key="2">
    <source>
        <dbReference type="Proteomes" id="UP000215441"/>
    </source>
</evidence>
<dbReference type="EMBL" id="NOIG01000005">
    <property type="protein sequence ID" value="OYD50725.1"/>
    <property type="molecule type" value="Genomic_DNA"/>
</dbReference>
<dbReference type="OrthoDB" id="8902592at2"/>
<protein>
    <submittedName>
        <fullName evidence="1">Uncharacterized protein</fullName>
    </submittedName>
</protein>
<accession>A0A235EQN8</accession>
<comment type="caution">
    <text evidence="1">The sequence shown here is derived from an EMBL/GenBank/DDBJ whole genome shotgun (WGS) entry which is preliminary data.</text>
</comment>
<dbReference type="AlphaFoldDB" id="A0A235EQN8"/>
<dbReference type="RefSeq" id="WP_094288376.1">
    <property type="nucleotide sequence ID" value="NZ_NOIG01000005.1"/>
</dbReference>
<proteinExistence type="predicted"/>
<sequence>MNYIKHLRAAGVPDHYHPAAIAALEGARDRARGLTWAKWRVRLFKAGKIARLLPWAAERLVDVRPDLADWDIAPMVNITAHGDNVPWVETPEGGRPAPGQWLDPVDAQAVAANYWLPGTHPRSTESRKAWYRRNAGEYRAWSLGVPVDLSTGVQVWRGNGSTVYRCGDAWQVIAQDKFLLIPVVVRVGYEISNLWRESDGAQLWLPIPGADLRAPVTWSVLPGRA</sequence>
<reference evidence="1 2" key="1">
    <citation type="submission" date="2017-07" db="EMBL/GenBank/DDBJ databases">
        <title>Acidovorax KNDSW TSA 6 genome sequence and assembly.</title>
        <authorList>
            <person name="Mayilraj S."/>
        </authorList>
    </citation>
    <scope>NUCLEOTIDE SEQUENCE [LARGE SCALE GENOMIC DNA]</scope>
    <source>
        <strain evidence="1 2">KNDSW-TSA6</strain>
    </source>
</reference>
<keyword evidence="2" id="KW-1185">Reference proteome</keyword>
<evidence type="ECO:0000313" key="1">
    <source>
        <dbReference type="EMBL" id="OYD50725.1"/>
    </source>
</evidence>
<dbReference type="Proteomes" id="UP000215441">
    <property type="component" value="Unassembled WGS sequence"/>
</dbReference>
<name>A0A235EQN8_9BURK</name>